<evidence type="ECO:0000256" key="1">
    <source>
        <dbReference type="SAM" id="MobiDB-lite"/>
    </source>
</evidence>
<dbReference type="EMBL" id="JBHGCJ010000023">
    <property type="protein sequence ID" value="MFG6111578.1"/>
    <property type="molecule type" value="Genomic_DNA"/>
</dbReference>
<evidence type="ECO:0000313" key="3">
    <source>
        <dbReference type="EMBL" id="MFG6111578.1"/>
    </source>
</evidence>
<reference evidence="3 4" key="1">
    <citation type="submission" date="2024-09" db="EMBL/GenBank/DDBJ databases">
        <authorList>
            <consortium name="All-Russian atlas of soil microorganisms"/>
            <consortium name="as a basis for the search for new antimicrobial producers and enzymes with unique properties"/>
            <person name="Sokolova E.A."/>
            <person name="Voronina E.N."/>
        </authorList>
    </citation>
    <scope>NUCLEOTIDE SEQUENCE [LARGE SCALE GENOMIC DNA]</scope>
    <source>
        <strain evidence="3 4">AF-22b-331.1</strain>
    </source>
</reference>
<feature type="region of interest" description="Disordered" evidence="1">
    <location>
        <begin position="171"/>
        <end position="220"/>
    </location>
</feature>
<dbReference type="Proteomes" id="UP001605261">
    <property type="component" value="Unassembled WGS sequence"/>
</dbReference>
<accession>A0ABW7D5Z9</accession>
<gene>
    <name evidence="3" type="ORF">ACEU0G_001917</name>
</gene>
<evidence type="ECO:0000313" key="4">
    <source>
        <dbReference type="Proteomes" id="UP001605261"/>
    </source>
</evidence>
<feature type="compositionally biased region" description="Low complexity" evidence="1">
    <location>
        <begin position="200"/>
        <end position="213"/>
    </location>
</feature>
<protein>
    <recommendedName>
        <fullName evidence="5">Porin</fullName>
    </recommendedName>
</protein>
<sequence length="220" mass="23649">MQHVARYLAGLGLALSFGFAHAQTPGSYGLHERSIERINGAKDLGVLSADTLFGEQVSLFNGSTTFENVDISIPGNSGLPVELRRKLNVDDRSRLNGQHLLGFGEWDVDVPFMSGVFAAAAGGWRPAGGTVDQRCSLPQEPALAGFTGPEDYWNGYEVSVPGKGSRTLLINPRARFPPRPSTASAQPARNTTRWHGRRLSTSSASSGTSSATTPMARWHR</sequence>
<feature type="chain" id="PRO_5046244886" description="Porin" evidence="2">
    <location>
        <begin position="23"/>
        <end position="220"/>
    </location>
</feature>
<evidence type="ECO:0008006" key="5">
    <source>
        <dbReference type="Google" id="ProtNLM"/>
    </source>
</evidence>
<organism evidence="3 4">
    <name type="scientific">Stenotrophomonas nematodicola</name>
    <dbReference type="NCBI Taxonomy" id="2656746"/>
    <lineage>
        <taxon>Bacteria</taxon>
        <taxon>Pseudomonadati</taxon>
        <taxon>Pseudomonadota</taxon>
        <taxon>Gammaproteobacteria</taxon>
        <taxon>Lysobacterales</taxon>
        <taxon>Lysobacteraceae</taxon>
        <taxon>Stenotrophomonas</taxon>
    </lineage>
</organism>
<feature type="signal peptide" evidence="2">
    <location>
        <begin position="1"/>
        <end position="22"/>
    </location>
</feature>
<name>A0ABW7D5Z9_9GAMM</name>
<dbReference type="RefSeq" id="WP_394164791.1">
    <property type="nucleotide sequence ID" value="NZ_JBHGCJ010000023.1"/>
</dbReference>
<proteinExistence type="predicted"/>
<keyword evidence="2" id="KW-0732">Signal</keyword>
<feature type="compositionally biased region" description="Polar residues" evidence="1">
    <location>
        <begin position="181"/>
        <end position="191"/>
    </location>
</feature>
<comment type="caution">
    <text evidence="3">The sequence shown here is derived from an EMBL/GenBank/DDBJ whole genome shotgun (WGS) entry which is preliminary data.</text>
</comment>
<keyword evidence="4" id="KW-1185">Reference proteome</keyword>
<evidence type="ECO:0000256" key="2">
    <source>
        <dbReference type="SAM" id="SignalP"/>
    </source>
</evidence>